<proteinExistence type="predicted"/>
<dbReference type="STRING" id="1227739.Hsw_1180"/>
<evidence type="ECO:0000256" key="1">
    <source>
        <dbReference type="SAM" id="MobiDB-lite"/>
    </source>
</evidence>
<evidence type="ECO:0008006" key="4">
    <source>
        <dbReference type="Google" id="ProtNLM"/>
    </source>
</evidence>
<feature type="region of interest" description="Disordered" evidence="1">
    <location>
        <begin position="20"/>
        <end position="51"/>
    </location>
</feature>
<keyword evidence="3" id="KW-1185">Reference proteome</keyword>
<dbReference type="KEGG" id="hsw:Hsw_1180"/>
<dbReference type="AlphaFoldDB" id="W8F4S8"/>
<name>W8F4S8_9BACT</name>
<dbReference type="Proteomes" id="UP000019423">
    <property type="component" value="Chromosome"/>
</dbReference>
<reference evidence="2 3" key="1">
    <citation type="submission" date="2014-01" db="EMBL/GenBank/DDBJ databases">
        <title>Complete genome sequence of ionizing-radiation resistance bacterium Hymenobacter swuensis DY53.</title>
        <authorList>
            <person name="Jung J.-H."/>
            <person name="Jeong S.-W."/>
            <person name="Joe M.-H."/>
            <person name="Cho y.-j."/>
            <person name="Kim M.-K."/>
            <person name="Lim S.-Y."/>
        </authorList>
    </citation>
    <scope>NUCLEOTIDE SEQUENCE [LARGE SCALE GENOMIC DNA]</scope>
    <source>
        <strain evidence="2 3">DY53</strain>
    </source>
</reference>
<evidence type="ECO:0000313" key="2">
    <source>
        <dbReference type="EMBL" id="AHJ96775.1"/>
    </source>
</evidence>
<dbReference type="HOGENOM" id="CLU_3099680_0_0_10"/>
<accession>W8F4S8</accession>
<dbReference type="PATRIC" id="fig|1227739.3.peg.1422"/>
<evidence type="ECO:0000313" key="3">
    <source>
        <dbReference type="Proteomes" id="UP000019423"/>
    </source>
</evidence>
<protein>
    <recommendedName>
        <fullName evidence="4">Lipoprotein</fullName>
    </recommendedName>
</protein>
<gene>
    <name evidence="2" type="ORF">Hsw_1180</name>
</gene>
<organism evidence="2 3">
    <name type="scientific">Hymenobacter swuensis DY53</name>
    <dbReference type="NCBI Taxonomy" id="1227739"/>
    <lineage>
        <taxon>Bacteria</taxon>
        <taxon>Pseudomonadati</taxon>
        <taxon>Bacteroidota</taxon>
        <taxon>Cytophagia</taxon>
        <taxon>Cytophagales</taxon>
        <taxon>Hymenobacteraceae</taxon>
        <taxon>Hymenobacter</taxon>
    </lineage>
</organism>
<dbReference type="PROSITE" id="PS51257">
    <property type="entry name" value="PROKAR_LIPOPROTEIN"/>
    <property type="match status" value="1"/>
</dbReference>
<dbReference type="RefSeq" id="WP_155832865.1">
    <property type="nucleotide sequence ID" value="NZ_CP007145.1"/>
</dbReference>
<dbReference type="EMBL" id="CP007145">
    <property type="protein sequence ID" value="AHJ96775.1"/>
    <property type="molecule type" value="Genomic_DNA"/>
</dbReference>
<sequence length="51" mass="5544">MKPFVLVLLTLLLASCTLTPRTSKGRSLNPDHEPMAPDRIPPDSAATDSLR</sequence>